<accession>A0AAE9JTQ8</accession>
<sequence>MTNPADAEPVSNFVYTVQPGMEENEDDQRPATKMRPVRQRTFCIPLLYLLACLAGCVESCHFACECEDDDDSDVCDDLIEY</sequence>
<keyword evidence="2" id="KW-1185">Reference proteome</keyword>
<proteinExistence type="predicted"/>
<dbReference type="Proteomes" id="UP000829354">
    <property type="component" value="Chromosome X"/>
</dbReference>
<reference evidence="1 2" key="1">
    <citation type="submission" date="2022-04" db="EMBL/GenBank/DDBJ databases">
        <title>Chromosome-level reference genomes for two strains of Caenorhabditis briggsae: an improved platform for comparative genomics.</title>
        <authorList>
            <person name="Stevens L."/>
            <person name="Andersen E."/>
        </authorList>
    </citation>
    <scope>NUCLEOTIDE SEQUENCE [LARGE SCALE GENOMIC DNA]</scope>
    <source>
        <strain evidence="1">VX34</strain>
        <tissue evidence="1">Whole-organism</tissue>
    </source>
</reference>
<protein>
    <submittedName>
        <fullName evidence="1">Uncharacterized protein</fullName>
    </submittedName>
</protein>
<organism evidence="1 2">
    <name type="scientific">Caenorhabditis briggsae</name>
    <dbReference type="NCBI Taxonomy" id="6238"/>
    <lineage>
        <taxon>Eukaryota</taxon>
        <taxon>Metazoa</taxon>
        <taxon>Ecdysozoa</taxon>
        <taxon>Nematoda</taxon>
        <taxon>Chromadorea</taxon>
        <taxon>Rhabditida</taxon>
        <taxon>Rhabditina</taxon>
        <taxon>Rhabditomorpha</taxon>
        <taxon>Rhabditoidea</taxon>
        <taxon>Rhabditidae</taxon>
        <taxon>Peloderinae</taxon>
        <taxon>Caenorhabditis</taxon>
    </lineage>
</organism>
<dbReference type="AlphaFoldDB" id="A0AAE9JTQ8"/>
<dbReference type="EMBL" id="CP092625">
    <property type="protein sequence ID" value="UMM44235.1"/>
    <property type="molecule type" value="Genomic_DNA"/>
</dbReference>
<evidence type="ECO:0000313" key="2">
    <source>
        <dbReference type="Proteomes" id="UP000829354"/>
    </source>
</evidence>
<evidence type="ECO:0000313" key="1">
    <source>
        <dbReference type="EMBL" id="UMM44235.1"/>
    </source>
</evidence>
<name>A0AAE9JTQ8_CAEBR</name>
<gene>
    <name evidence="1" type="ORF">L5515_019421</name>
</gene>